<feature type="domain" description="PucR C-terminal helix-turn-helix" evidence="1">
    <location>
        <begin position="34"/>
        <end position="90"/>
    </location>
</feature>
<dbReference type="InterPro" id="IPR042070">
    <property type="entry name" value="PucR_C-HTH_sf"/>
</dbReference>
<evidence type="ECO:0000259" key="1">
    <source>
        <dbReference type="Pfam" id="PF13556"/>
    </source>
</evidence>
<evidence type="ECO:0000313" key="3">
    <source>
        <dbReference type="Proteomes" id="UP001259239"/>
    </source>
</evidence>
<dbReference type="Proteomes" id="UP001259239">
    <property type="component" value="Unassembled WGS sequence"/>
</dbReference>
<dbReference type="AlphaFoldDB" id="A0AAP5JSF8"/>
<organism evidence="2 3">
    <name type="scientific">Paenibacillus larvae</name>
    <dbReference type="NCBI Taxonomy" id="1464"/>
    <lineage>
        <taxon>Bacteria</taxon>
        <taxon>Bacillati</taxon>
        <taxon>Bacillota</taxon>
        <taxon>Bacilli</taxon>
        <taxon>Bacillales</taxon>
        <taxon>Paenibacillaceae</taxon>
        <taxon>Paenibacillus</taxon>
    </lineage>
</organism>
<dbReference type="Pfam" id="PF13556">
    <property type="entry name" value="HTH_30"/>
    <property type="match status" value="1"/>
</dbReference>
<protein>
    <submittedName>
        <fullName evidence="2">Helix-turn-helix domain-containing protein</fullName>
    </submittedName>
</protein>
<reference evidence="2" key="1">
    <citation type="journal article" date="2023" name="J. Vet. Diagn. Invest.">
        <title>Oxytetracycline-resistant Paenibacillus larvae identified in commercial beekeeping operations in Saskatchewan using pooled honey sampling.</title>
        <authorList>
            <person name="Obshta O."/>
            <person name="Zabrodski M.W."/>
            <person name="Soomro T."/>
            <person name="Wilson G."/>
            <person name="Masood F."/>
            <person name="Thebeau J."/>
            <person name="Silva M.C.B."/>
            <person name="Biganski S."/>
            <person name="Kozii I.V."/>
            <person name="Koziy R.V."/>
            <person name="Raza M.F."/>
            <person name="Jose M.S."/>
            <person name="Simko E."/>
            <person name="Wood S.C."/>
        </authorList>
    </citation>
    <scope>NUCLEOTIDE SEQUENCE</scope>
    <source>
        <strain evidence="2">PL001</strain>
    </source>
</reference>
<sequence length="100" mass="11888">MAESLLVPVQPTWRADEPIGLIQNLLQQDKSGELYDTLQVFLAENGEPHRTTERLIIHRNTLRYRLNRITEITGKDPRRFHDLFQLQMALWLYLFRQSDP</sequence>
<evidence type="ECO:0000313" key="2">
    <source>
        <dbReference type="EMBL" id="MDT2251163.1"/>
    </source>
</evidence>
<gene>
    <name evidence="2" type="ORF">P7H09_07300</name>
</gene>
<name>A0AAP5JSF8_9BACL</name>
<reference evidence="2" key="2">
    <citation type="submission" date="2023-03" db="EMBL/GenBank/DDBJ databases">
        <authorList>
            <person name="Obshta O."/>
            <person name="Zabrodski M.W."/>
            <person name="Soomro T."/>
            <person name="Wilson G."/>
            <person name="Masood F."/>
            <person name="Thebeau J."/>
            <person name="Bezerra Da Silva M.C."/>
            <person name="Raza F."/>
            <person name="Biganski S."/>
            <person name="Jose M."/>
            <person name="Camilli M."/>
            <person name="Kozii I.V."/>
            <person name="Kozii R.V."/>
            <person name="Simko E."/>
            <person name="Wood S.C."/>
        </authorList>
    </citation>
    <scope>NUCLEOTIDE SEQUENCE</scope>
    <source>
        <strain evidence="2">PL001</strain>
    </source>
</reference>
<dbReference type="Gene3D" id="1.10.10.2840">
    <property type="entry name" value="PucR C-terminal helix-turn-helix domain"/>
    <property type="match status" value="1"/>
</dbReference>
<comment type="caution">
    <text evidence="2">The sequence shown here is derived from an EMBL/GenBank/DDBJ whole genome shotgun (WGS) entry which is preliminary data.</text>
</comment>
<dbReference type="EMBL" id="JARQGV010000004">
    <property type="protein sequence ID" value="MDT2251163.1"/>
    <property type="molecule type" value="Genomic_DNA"/>
</dbReference>
<accession>A0AAP5JSF8</accession>
<dbReference type="InterPro" id="IPR051448">
    <property type="entry name" value="CdaR-like_regulators"/>
</dbReference>
<proteinExistence type="predicted"/>
<dbReference type="PANTHER" id="PTHR33744">
    <property type="entry name" value="CARBOHYDRATE DIACID REGULATOR"/>
    <property type="match status" value="1"/>
</dbReference>
<dbReference type="InterPro" id="IPR025736">
    <property type="entry name" value="PucR_C-HTH_dom"/>
</dbReference>
<dbReference type="PANTHER" id="PTHR33744:SF15">
    <property type="entry name" value="CARBOHYDRATE DIACID REGULATOR"/>
    <property type="match status" value="1"/>
</dbReference>
<dbReference type="RefSeq" id="WP_096761331.1">
    <property type="nucleotide sequence ID" value="NZ_CBCRXL010000012.1"/>
</dbReference>